<evidence type="ECO:0000313" key="2">
    <source>
        <dbReference type="EMBL" id="AOO16141.1"/>
    </source>
</evidence>
<protein>
    <submittedName>
        <fullName evidence="1">Baseplate hub subunit</fullName>
    </submittedName>
</protein>
<dbReference type="Proteomes" id="UP000223325">
    <property type="component" value="Segment"/>
</dbReference>
<evidence type="ECO:0000313" key="4">
    <source>
        <dbReference type="Proteomes" id="UP000221138"/>
    </source>
</evidence>
<dbReference type="Pfam" id="PF12322">
    <property type="entry name" value="T4_baseplate"/>
    <property type="match status" value="1"/>
</dbReference>
<gene>
    <name evidence="1" type="ORF">Np140310_010</name>
    <name evidence="2" type="ORF">RW040709_010</name>
    <name evidence="3" type="ORF">RW270310_010</name>
</gene>
<dbReference type="InterPro" id="IPR024364">
    <property type="entry name" value="Baseplate_phage_T4-like"/>
</dbReference>
<evidence type="ECO:0000313" key="1">
    <source>
        <dbReference type="EMBL" id="AOO15073.1"/>
    </source>
</evidence>
<dbReference type="Proteomes" id="UP000221138">
    <property type="component" value="Segment"/>
</dbReference>
<name>A0A1D7SN65_9CAUD</name>
<evidence type="ECO:0000313" key="3">
    <source>
        <dbReference type="EMBL" id="AOO17433.1"/>
    </source>
</evidence>
<reference evidence="4 5" key="1">
    <citation type="journal article" date="2016" name="Environ. Microbiol.">
        <title>Genomic diversification of marine cyanophages into stable ecotypes.</title>
        <authorList>
            <person name="Marston M.F."/>
            <person name="Martiny J.B."/>
        </authorList>
    </citation>
    <scope>NUCLEOTIDE SEQUENCE [LARGE SCALE GENOMIC DNA]</scope>
    <source>
        <strain evidence="1">Np_14_0310</strain>
        <strain evidence="2">RW_04_0709</strain>
        <strain evidence="3">RW_27_0310</strain>
    </source>
</reference>
<organism evidence="1 4">
    <name type="scientific">Cyanophage S-RIM12</name>
    <dbReference type="NCBI Taxonomy" id="1278402"/>
    <lineage>
        <taxon>Viruses</taxon>
        <taxon>Duplodnaviria</taxon>
        <taxon>Heunggongvirae</taxon>
        <taxon>Uroviricota</taxon>
        <taxon>Caudoviricetes</taxon>
        <taxon>Pantevenvirales</taxon>
        <taxon>Kyanoviridae</taxon>
        <taxon>Brizovirus</taxon>
        <taxon>Brizovirus syn33</taxon>
    </lineage>
</organism>
<evidence type="ECO:0000313" key="5">
    <source>
        <dbReference type="Proteomes" id="UP000223079"/>
    </source>
</evidence>
<dbReference type="EMBL" id="KX349307">
    <property type="protein sequence ID" value="AOO15073.1"/>
    <property type="molecule type" value="Genomic_DNA"/>
</dbReference>
<dbReference type="Proteomes" id="UP000223079">
    <property type="component" value="Segment"/>
</dbReference>
<sequence length="236" mass="26477">MALPKLNVPKYKLKLPSDGRTVNYRPFLVKEEKLLLLATETGEQEEIIGAIKNIITQCTDITSVDKLATFDIEYLFLQIRTKSVGENVDVTVTCPDDGETEVEISIPLDDIKVVKTRGHKKELKLDDEIAVTMGYPNLESFVESNFGEDTNQIEQIFEMAAGCIETIADTNQIYECKDLPKSEILEFLDQLSSKQFGELQKFFETMPKLSHTVQVTNPNTGVESEVVLEGLASFFA</sequence>
<proteinExistence type="predicted"/>
<accession>A0A1D7SN65</accession>
<dbReference type="EMBL" id="KX349312">
    <property type="protein sequence ID" value="AOO16141.1"/>
    <property type="molecule type" value="Genomic_DNA"/>
</dbReference>
<dbReference type="EMBL" id="KX349318">
    <property type="protein sequence ID" value="AOO17433.1"/>
    <property type="molecule type" value="Genomic_DNA"/>
</dbReference>